<reference evidence="1 2" key="1">
    <citation type="journal article" date="2003" name="DNA Res.">
        <title>Complete genome structure of Gloeobacter violaceus PCC 7421, a cyanobacterium that lacks thylakoids.</title>
        <authorList>
            <person name="Nakamura Y."/>
            <person name="Kaneko T."/>
            <person name="Sato S."/>
            <person name="Mimuro M."/>
            <person name="Miyashita H."/>
            <person name="Tsuchiya T."/>
            <person name="Sasamoto S."/>
            <person name="Watanabe A."/>
            <person name="Kawashima K."/>
            <person name="Kishida Y."/>
            <person name="Kiyokawa C."/>
            <person name="Kohara M."/>
            <person name="Matsumoto M."/>
            <person name="Matsuno A."/>
            <person name="Nakazaki N."/>
            <person name="Shimpo S."/>
            <person name="Takeuchi C."/>
            <person name="Yamada M."/>
            <person name="Tabata S."/>
        </authorList>
    </citation>
    <scope>NUCLEOTIDE SEQUENCE [LARGE SCALE GENOMIC DNA]</scope>
    <source>
        <strain evidence="2">ATCC 29082 / PCC 7421</strain>
    </source>
</reference>
<dbReference type="OrthoDB" id="9838475at2"/>
<dbReference type="KEGG" id="gvi:gll2793"/>
<organism evidence="1 2">
    <name type="scientific">Gloeobacter violaceus (strain ATCC 29082 / PCC 7421)</name>
    <dbReference type="NCBI Taxonomy" id="251221"/>
    <lineage>
        <taxon>Bacteria</taxon>
        <taxon>Bacillati</taxon>
        <taxon>Cyanobacteriota</taxon>
        <taxon>Cyanophyceae</taxon>
        <taxon>Gloeobacterales</taxon>
        <taxon>Gloeobacteraceae</taxon>
        <taxon>Gloeobacter</taxon>
    </lineage>
</organism>
<sequence length="110" mass="12523">MTTTLKRRRRQFQMATATQATRDQITQSVVVVTTKERLDVKAGPEGLRVSVGGRQVRKGDLLVAADGQLQKIVGFRSRSSNVRELFHTRRANSWDVACYLLIERRWPIAI</sequence>
<gene>
    <name evidence="1" type="ordered locus">gll2793</name>
</gene>
<protein>
    <submittedName>
        <fullName evidence="1">Gll2793 protein</fullName>
    </submittedName>
</protein>
<dbReference type="Proteomes" id="UP000000557">
    <property type="component" value="Chromosome"/>
</dbReference>
<name>Q7NGU4_GLOVI</name>
<dbReference type="EnsemblBacteria" id="BAC90734">
    <property type="protein sequence ID" value="BAC90734"/>
    <property type="gene ID" value="BAC90734"/>
</dbReference>
<dbReference type="InParanoid" id="Q7NGU4"/>
<dbReference type="EMBL" id="BA000045">
    <property type="protein sequence ID" value="BAC90734.1"/>
    <property type="molecule type" value="Genomic_DNA"/>
</dbReference>
<accession>Q7NGU4</accession>
<proteinExistence type="predicted"/>
<keyword evidence="2" id="KW-1185">Reference proteome</keyword>
<dbReference type="HOGENOM" id="CLU_2342781_0_0_3"/>
<evidence type="ECO:0000313" key="1">
    <source>
        <dbReference type="EMBL" id="BAC90734.1"/>
    </source>
</evidence>
<reference evidence="1 2" key="2">
    <citation type="journal article" date="2003" name="DNA Res.">
        <title>Complete genome structure of Gloeobacter violaceus PCC 7421, a cyanobacterium that lacks thylakoids (supplement).</title>
        <authorList>
            <person name="Nakamura Y."/>
            <person name="Kaneko T."/>
            <person name="Sato S."/>
            <person name="Mimuro M."/>
            <person name="Miyashita H."/>
            <person name="Tsuchiya T."/>
            <person name="Sasamoto S."/>
            <person name="Watanabe A."/>
            <person name="Kawashima K."/>
            <person name="Kishida Y."/>
            <person name="Kiyokawa C."/>
            <person name="Kohara M."/>
            <person name="Matsumoto M."/>
            <person name="Matsuno A."/>
            <person name="Nakazaki N."/>
            <person name="Shimpo S."/>
            <person name="Takeuchi C."/>
            <person name="Yamada M."/>
            <person name="Tabata S."/>
        </authorList>
    </citation>
    <scope>NUCLEOTIDE SEQUENCE [LARGE SCALE GENOMIC DNA]</scope>
    <source>
        <strain evidence="2">ATCC 29082 / PCC 7421</strain>
    </source>
</reference>
<dbReference type="AlphaFoldDB" id="Q7NGU4"/>
<evidence type="ECO:0000313" key="2">
    <source>
        <dbReference type="Proteomes" id="UP000000557"/>
    </source>
</evidence>